<dbReference type="InterPro" id="IPR023213">
    <property type="entry name" value="CAT-like_dom_sf"/>
</dbReference>
<dbReference type="CDD" id="cd19545">
    <property type="entry name" value="FUM14_C_NRPS-like"/>
    <property type="match status" value="1"/>
</dbReference>
<dbReference type="InterPro" id="IPR042099">
    <property type="entry name" value="ANL_N_sf"/>
</dbReference>
<dbReference type="Proteomes" id="UP000007963">
    <property type="component" value="Unassembled WGS sequence"/>
</dbReference>
<dbReference type="InterPro" id="IPR012341">
    <property type="entry name" value="6hp_glycosidase-like_sf"/>
</dbReference>
<evidence type="ECO:0000256" key="1">
    <source>
        <dbReference type="ARBA" id="ARBA00022450"/>
    </source>
</evidence>
<feature type="binding site" evidence="7">
    <location>
        <position position="2721"/>
    </location>
    <ligand>
        <name>Zn(2+)</name>
        <dbReference type="ChEBI" id="CHEBI:29105"/>
    </ligand>
</feature>
<feature type="binding site" evidence="7">
    <location>
        <position position="2774"/>
    </location>
    <ligand>
        <name>Zn(2+)</name>
        <dbReference type="ChEBI" id="CHEBI:29105"/>
    </ligand>
</feature>
<dbReference type="VEuPathDB" id="FungiDB:ATEG_02944"/>
<evidence type="ECO:0000256" key="6">
    <source>
        <dbReference type="ARBA" id="ARBA00029454"/>
    </source>
</evidence>
<dbReference type="Gene3D" id="1.50.10.10">
    <property type="match status" value="2"/>
</dbReference>
<dbReference type="eggNOG" id="KOG1178">
    <property type="taxonomic scope" value="Eukaryota"/>
</dbReference>
<dbReference type="GO" id="GO:0005737">
    <property type="term" value="C:cytoplasm"/>
    <property type="evidence" value="ECO:0007669"/>
    <property type="project" value="TreeGrafter"/>
</dbReference>
<reference evidence="10" key="1">
    <citation type="submission" date="2005-09" db="EMBL/GenBank/DDBJ databases">
        <title>Annotation of the Aspergillus terreus NIH2624 genome.</title>
        <authorList>
            <person name="Birren B.W."/>
            <person name="Lander E.S."/>
            <person name="Galagan J.E."/>
            <person name="Nusbaum C."/>
            <person name="Devon K."/>
            <person name="Henn M."/>
            <person name="Ma L.-J."/>
            <person name="Jaffe D.B."/>
            <person name="Butler J."/>
            <person name="Alvarez P."/>
            <person name="Gnerre S."/>
            <person name="Grabherr M."/>
            <person name="Kleber M."/>
            <person name="Mauceli E.W."/>
            <person name="Brockman W."/>
            <person name="Rounsley S."/>
            <person name="Young S.K."/>
            <person name="LaButti K."/>
            <person name="Pushparaj V."/>
            <person name="DeCaprio D."/>
            <person name="Crawford M."/>
            <person name="Koehrsen M."/>
            <person name="Engels R."/>
            <person name="Montgomery P."/>
            <person name="Pearson M."/>
            <person name="Howarth C."/>
            <person name="Larson L."/>
            <person name="Luoma S."/>
            <person name="White J."/>
            <person name="Alvarado L."/>
            <person name="Kodira C.D."/>
            <person name="Zeng Q."/>
            <person name="Oleary S."/>
            <person name="Yandava C."/>
            <person name="Denning D.W."/>
            <person name="Nierman W.C."/>
            <person name="Milne T."/>
            <person name="Madden K."/>
        </authorList>
    </citation>
    <scope>NUCLEOTIDE SEQUENCE [LARGE SCALE GENOMIC DNA]</scope>
    <source>
        <strain evidence="10">NIH 2624 / FGSC A1156</strain>
    </source>
</reference>
<proteinExistence type="inferred from homology"/>
<dbReference type="CDD" id="cd04794">
    <property type="entry name" value="euk_LANCL"/>
    <property type="match status" value="1"/>
</dbReference>
<keyword evidence="5" id="KW-0843">Virulence</keyword>
<keyword evidence="1" id="KW-0596">Phosphopantetheine</keyword>
<dbReference type="RefSeq" id="XP_001212122.1">
    <property type="nucleotide sequence ID" value="XM_001212122.1"/>
</dbReference>
<keyword evidence="4" id="KW-0808">Transferase</keyword>
<dbReference type="InterPro" id="IPR001242">
    <property type="entry name" value="Condensation_dom"/>
</dbReference>
<evidence type="ECO:0000256" key="5">
    <source>
        <dbReference type="ARBA" id="ARBA00023026"/>
    </source>
</evidence>
<dbReference type="InterPro" id="IPR000873">
    <property type="entry name" value="AMP-dep_synth/lig_dom"/>
</dbReference>
<dbReference type="PANTHER" id="PTHR45527">
    <property type="entry name" value="NONRIBOSOMAL PEPTIDE SYNTHETASE"/>
    <property type="match status" value="1"/>
</dbReference>
<dbReference type="GO" id="GO:0043041">
    <property type="term" value="P:amino acid activation for nonribosomal peptide biosynthetic process"/>
    <property type="evidence" value="ECO:0007669"/>
    <property type="project" value="TreeGrafter"/>
</dbReference>
<dbReference type="PROSITE" id="PS50075">
    <property type="entry name" value="CARRIER"/>
    <property type="match status" value="1"/>
</dbReference>
<dbReference type="GO" id="GO:0031177">
    <property type="term" value="F:phosphopantetheine binding"/>
    <property type="evidence" value="ECO:0007669"/>
    <property type="project" value="TreeGrafter"/>
</dbReference>
<dbReference type="FunFam" id="3.40.50.12780:FF:000012">
    <property type="entry name" value="Non-ribosomal peptide synthetase"/>
    <property type="match status" value="1"/>
</dbReference>
<evidence type="ECO:0000256" key="3">
    <source>
        <dbReference type="ARBA" id="ARBA00022598"/>
    </source>
</evidence>
<dbReference type="SUPFAM" id="SSF47336">
    <property type="entry name" value="ACP-like"/>
    <property type="match status" value="1"/>
</dbReference>
<dbReference type="SUPFAM" id="SSF158745">
    <property type="entry name" value="LanC-like"/>
    <property type="match status" value="1"/>
</dbReference>
<keyword evidence="3" id="KW-0436">Ligase</keyword>
<keyword evidence="7" id="KW-0479">Metal-binding</keyword>
<dbReference type="Pfam" id="PF00501">
    <property type="entry name" value="AMP-binding"/>
    <property type="match status" value="2"/>
</dbReference>
<dbReference type="EMBL" id="CH476597">
    <property type="protein sequence ID" value="EAU36218.1"/>
    <property type="molecule type" value="Genomic_DNA"/>
</dbReference>
<dbReference type="Gene3D" id="3.30.559.30">
    <property type="entry name" value="Nonribosomal peptide synthetase, condensation domain"/>
    <property type="match status" value="3"/>
</dbReference>
<dbReference type="FunFam" id="3.30.300.30:FF:000015">
    <property type="entry name" value="Nonribosomal peptide synthase SidD"/>
    <property type="match status" value="1"/>
</dbReference>
<dbReference type="Pfam" id="PF00668">
    <property type="entry name" value="Condensation"/>
    <property type="match status" value="3"/>
</dbReference>
<dbReference type="InterPro" id="IPR010071">
    <property type="entry name" value="AA_adenyl_dom"/>
</dbReference>
<dbReference type="GO" id="GO:0046872">
    <property type="term" value="F:metal ion binding"/>
    <property type="evidence" value="ECO:0007669"/>
    <property type="project" value="UniProtKB-KW"/>
</dbReference>
<dbReference type="SUPFAM" id="SSF56801">
    <property type="entry name" value="Acetyl-CoA synthetase-like"/>
    <property type="match status" value="2"/>
</dbReference>
<dbReference type="InterPro" id="IPR025110">
    <property type="entry name" value="AMP-bd_C"/>
</dbReference>
<evidence type="ECO:0000256" key="4">
    <source>
        <dbReference type="ARBA" id="ARBA00022679"/>
    </source>
</evidence>
<dbReference type="InterPro" id="IPR020845">
    <property type="entry name" value="AMP-binding_CS"/>
</dbReference>
<dbReference type="CDD" id="cd05918">
    <property type="entry name" value="A_NRPS_SidN3_like"/>
    <property type="match status" value="1"/>
</dbReference>
<feature type="binding site" evidence="7">
    <location>
        <position position="2773"/>
    </location>
    <ligand>
        <name>Zn(2+)</name>
        <dbReference type="ChEBI" id="CHEBI:29105"/>
    </ligand>
</feature>
<dbReference type="FunFam" id="3.40.50.980:FF:000001">
    <property type="entry name" value="Non-ribosomal peptide synthetase"/>
    <property type="match status" value="1"/>
</dbReference>
<dbReference type="HOGENOM" id="CLU_000022_0_12_1"/>
<gene>
    <name evidence="9" type="ORF">ATEG_02944</name>
</gene>
<dbReference type="InterPro" id="IPR009081">
    <property type="entry name" value="PP-bd_ACP"/>
</dbReference>
<dbReference type="OrthoDB" id="416786at2759"/>
<dbReference type="GO" id="GO:0005975">
    <property type="term" value="P:carbohydrate metabolic process"/>
    <property type="evidence" value="ECO:0007669"/>
    <property type="project" value="InterPro"/>
</dbReference>
<evidence type="ECO:0000256" key="7">
    <source>
        <dbReference type="PIRSR" id="PIRSR607822-1"/>
    </source>
</evidence>
<dbReference type="GO" id="GO:0016740">
    <property type="term" value="F:transferase activity"/>
    <property type="evidence" value="ECO:0007669"/>
    <property type="project" value="UniProtKB-KW"/>
</dbReference>
<evidence type="ECO:0000313" key="10">
    <source>
        <dbReference type="Proteomes" id="UP000007963"/>
    </source>
</evidence>
<dbReference type="Pfam" id="PF13193">
    <property type="entry name" value="AMP-binding_C"/>
    <property type="match status" value="2"/>
</dbReference>
<sequence length="2923" mass="321217">MSLVQHQHRPDDLWTDDLFSHAEVLDERLLNETEPLVNGYDLDEEWPVTLAQRQMLEGHPSPWCRISLILPRQSAPDVARIRSIWKQLCSLHCCLRTVLRTDPVSGQVFQRVLYQTPDIHWNIDGATPAPSSNSSQLESAGEDHAAQLLVRRDASSGGLRLTFRAHRALVDGTSLELIKRNFVRLYCDLPVHEHTPLASYYQFLAQTKNPSASAEFWKGQLSGAFPPHALPWRTRLSDSSPAQERRALTLHLDETSHPGLARLEHASGLSRKLIFEALWAYVLHCHTGSNDIVFAVVERDASFPGASSCLGYLDNTYPMRVAVDGEELFVDVSTRISKFHESGSTHAFLGYDEIAQYLHCEVESVLRYSPDASGPMMAGQWPSFPLALFINGTSPANVTLCHSTMISSTDAKLLLEHFCHALYSALDQFYLPHTRLEKLDLLSRGDKLNQIHTARSLAQPHKESTIPALFEEQVTRSPNTAAVQFEEDPPLTYAELNARANRLARILAAHEIKGRVVPICIDRSVTLIIALIAVLKAGAAYTVLDPAGPVERNQRIIATCGAEIVLTTDAYASQYPEAMVLESSAGTDDSLSSSNLNIDIRGVDRCYVVFTSGSTGAPKGAVITHGAATNGMAYFSLNGLQRWLLFYNPTFSAAQRTMLSTLVHGGTLLLASKQRLTGRLSETVQAMQVEAMGITPSALSVIRPQDVPSLKMVTLVGEKIPRELVATWADHVHLRNTFGLSECAQLNFGCRLHATSNPGIVGRPTDTTQAYVLKPGTIELAPMGVAGELCLAGPQLATGYLTSDSDSAGTAADVFVPNPFGSGMMYRTRDMARMHTEGIEILGRLDFQAKINGQKINPAEIDRTLSHHPGIAQCAVVTVEMRNKPTLVAAIVPFPGQSWPGLVASLRLHASEKLPAYMVPSLWMEMRSLPTNPNGKTDVRSIRVQVLEAGWDALVAAAISSHSEPLTDPVEVQIASVWADVLSLPLGLSIDLNPLLGNSPLTEVAASAQQSEGTRPNLEPFDLIADAKIRQELQQDVAIADAYPATPLQEGLLASIDSAQGMYTYQRVWDISRLDLGRLQSSFRTVFAGSDILRTSFVPHGRGLLQVVRKDLELDWTEVSCSLEDYLAQDKERPFSLSGPLIRVAVTPELRLVVTTHHALFDFWSHRFLYEDVARDYLGMSLKPRPPYKEFVGHLMSTPKAESDAFWATYLREIEPSILNTVPVSQTKVSVTRLPWNRQRQALKEHGLSAGSVLYAAWAVVLSQHVRHSDVGFVTTLSGRDAPVTNIDRMDGPTLTSVPQRVSVSLQSTLIELAHSVRDGFLRVLKYSQHGIRHALAAAELGANHFDTLVNILVKDEDSAEVTQVFRRHGERPIWHSEFTTLEIEESGEELLLRLSSQMEPRRVEFLLESYVAVVGQFVNAPTQRIADLTIMGEEERRFLSNTLSNRDTLHVPEPSLLHSRFETFARDQPSIVAINWDATEAVSYAHLDARATRLANFLIRAGVQVGEAVPLMLDKSIDTIVAILGVMKAGAAYVPLSPDNPVDRNAFIVSDVGARFALAHEEYLDLIRGDSNLKVFRIDDPEIDALPDTMPDVQIATDSIAYIIYTSGSTGMPKGVKVPHQAAAAAVTSMAKAEGRYSGEWRTVQFANYVFDASVQDIFNTLSTGGTLCMAPSDKMQSNLPGVIQEMSARQAILTPTVARLLDPDEVPSFDTLIVGGEPLTPDVIARWSGRRILNVYGPTETSMVITTKEVDPTGRPGNIGAPFPTVMAFLLDPDGTTLVPYGSVGELCVAGPQVTAGYVNREDLTRAAFVEDVLGTSRLYRTGDLARWLPGGELECLGRKDNQVKIHGHRIELAEIEQAILKTGLVQGAAVLGVSVKGSKQLVAFCVFQPGTCEILPAEDHEQVARELLSSLTTVAHYMVPKYIIPVGDFPKMPSRKTDRKLLAKWVDKLDVMALSKYAFEGSGAQDALVPVATENESQLQHFWSQVLALPPTDIGRNSHFLSLGGDSIAAISVTSMARKAGFALTVKDILKNPVLEQLAALMRIDDRQEPVSMKPAFQTPPSVIDAVEKSGLSMENDVEYVYPCPPGQAQFLEEGDRPEQMWVLMASRRMSRETKYGDWIEYTTRLAEINDILRTSWMRSSETEWVGVVLRSSTLDVQVISCTDDGERSTIVEAFWEERFAFGKPFVKYAVLLHPDSTWELIIKMNHAAYDGTLLRIFDDHFGAIVQGKPVPAHGEFKDFASHIHRSIKDQSLQFWRQSLQGKTYTWPETQNPKVTASVRHMVPRNLESVARAQGVTVSILFQAAYQLWLARASNRSDISFDYLLSGRNVDLGGVDPQTINGTLANFLPVRCTISPEERLREYLAATQDMFWAITENGNVGLQEIFAAAGLSRTAKNHCLFLYQPFEPSANGANEDATRWLVMAKSQVRMYQPYALVVEVAKALNHEHRLTVIDTSISTSGWGEHLQSTLKDLRTAIYRGTDLIQHGVPPPTEWGITGVYVGVPGVALAFLRLAHQAGALTDEATLSVDYPQLARERILPDGPDVPVRADRLAPGGSPTPLAGAVPRMFEAAMTGGAVSTDDIRVLQQTVETALKTGNLVLHHDRLMGADDTLYGRAGLLWALVNLRVRQFDEETSASLRPVLDAIPLLVDKIVDAGRGILAVLLACRSEEINNHLPYIAETITALSNICIANNGHLPTTIPPRSSSSHRESPLVQICHGSPGIVLLLACALRNTALISNHWTPEWDGALCLASERIWEEGMLSKGGGLCHGIAGNAWPLLYVHDALEYNADALRTARDSYGQRTGAAGLQNTMGGLTSDHFLARALAMMLHGRETPPYASATDVYRLPDRPFSLTEGLAGTVCAWAETCVVIQARLRKMELDEKGLGDGALEKDEVFQEMERLKLGFPILAYHRPGGIF</sequence>
<accession>Q0CTP0</accession>
<dbReference type="GeneID" id="4317438"/>
<dbReference type="GO" id="GO:0031179">
    <property type="term" value="P:peptide modification"/>
    <property type="evidence" value="ECO:0007669"/>
    <property type="project" value="InterPro"/>
</dbReference>
<dbReference type="InterPro" id="IPR036736">
    <property type="entry name" value="ACP-like_sf"/>
</dbReference>
<dbReference type="SUPFAM" id="SSF52777">
    <property type="entry name" value="CoA-dependent acyltransferases"/>
    <property type="match status" value="6"/>
</dbReference>
<evidence type="ECO:0000313" key="9">
    <source>
        <dbReference type="EMBL" id="EAU36218.1"/>
    </source>
</evidence>
<name>Q0CTP0_ASPTN</name>
<dbReference type="SMART" id="SM01260">
    <property type="entry name" value="LANC_like"/>
    <property type="match status" value="1"/>
</dbReference>
<keyword evidence="7" id="KW-0862">Zinc</keyword>
<protein>
    <recommendedName>
        <fullName evidence="8">Carrier domain-containing protein</fullName>
    </recommendedName>
</protein>
<dbReference type="GO" id="GO:0016874">
    <property type="term" value="F:ligase activity"/>
    <property type="evidence" value="ECO:0007669"/>
    <property type="project" value="UniProtKB-KW"/>
</dbReference>
<dbReference type="Pfam" id="PF05147">
    <property type="entry name" value="LANC_like"/>
    <property type="match status" value="1"/>
</dbReference>
<dbReference type="GO" id="GO:0044550">
    <property type="term" value="P:secondary metabolite biosynthetic process"/>
    <property type="evidence" value="ECO:0007669"/>
    <property type="project" value="TreeGrafter"/>
</dbReference>
<keyword evidence="2" id="KW-0597">Phosphoprotein</keyword>
<dbReference type="InterPro" id="IPR007822">
    <property type="entry name" value="LANC-like"/>
</dbReference>
<dbReference type="Gene3D" id="3.30.300.30">
    <property type="match status" value="2"/>
</dbReference>
<dbReference type="eggNOG" id="KOG2787">
    <property type="taxonomic scope" value="Eukaryota"/>
</dbReference>
<dbReference type="NCBIfam" id="TIGR01733">
    <property type="entry name" value="AA-adenyl-dom"/>
    <property type="match status" value="1"/>
</dbReference>
<dbReference type="Gene3D" id="1.10.1200.10">
    <property type="entry name" value="ACP-like"/>
    <property type="match status" value="1"/>
</dbReference>
<dbReference type="OMA" id="LFDFWSH"/>
<feature type="domain" description="Carrier" evidence="8">
    <location>
        <begin position="1973"/>
        <end position="2049"/>
    </location>
</feature>
<evidence type="ECO:0000256" key="2">
    <source>
        <dbReference type="ARBA" id="ARBA00022553"/>
    </source>
</evidence>
<dbReference type="PANTHER" id="PTHR45527:SF1">
    <property type="entry name" value="FATTY ACID SYNTHASE"/>
    <property type="match status" value="1"/>
</dbReference>
<organism evidence="9 10">
    <name type="scientific">Aspergillus terreus (strain NIH 2624 / FGSC A1156)</name>
    <dbReference type="NCBI Taxonomy" id="341663"/>
    <lineage>
        <taxon>Eukaryota</taxon>
        <taxon>Fungi</taxon>
        <taxon>Dikarya</taxon>
        <taxon>Ascomycota</taxon>
        <taxon>Pezizomycotina</taxon>
        <taxon>Eurotiomycetes</taxon>
        <taxon>Eurotiomycetidae</taxon>
        <taxon>Eurotiales</taxon>
        <taxon>Aspergillaceae</taxon>
        <taxon>Aspergillus</taxon>
        <taxon>Aspergillus subgen. Circumdati</taxon>
    </lineage>
</organism>
<dbReference type="PROSITE" id="PS00455">
    <property type="entry name" value="AMP_BINDING"/>
    <property type="match status" value="2"/>
</dbReference>
<dbReference type="Gene3D" id="3.40.50.12780">
    <property type="entry name" value="N-terminal domain of ligase-like"/>
    <property type="match status" value="2"/>
</dbReference>
<dbReference type="Pfam" id="PF00550">
    <property type="entry name" value="PP-binding"/>
    <property type="match status" value="1"/>
</dbReference>
<dbReference type="InterPro" id="IPR045851">
    <property type="entry name" value="AMP-bd_C_sf"/>
</dbReference>
<dbReference type="Gene3D" id="3.30.559.10">
    <property type="entry name" value="Chloramphenicol acetyltransferase-like domain"/>
    <property type="match status" value="3"/>
</dbReference>
<comment type="similarity">
    <text evidence="6">Belongs to the NRP synthetase family.</text>
</comment>
<evidence type="ECO:0000259" key="8">
    <source>
        <dbReference type="PROSITE" id="PS50075"/>
    </source>
</evidence>
<dbReference type="STRING" id="341663.Q0CTP0"/>
<dbReference type="PRINTS" id="PR01950">
    <property type="entry name" value="LANCSUPER"/>
</dbReference>